<dbReference type="OrthoDB" id="4215965at2"/>
<dbReference type="Pfam" id="PF12708">
    <property type="entry name" value="Pect-lyase_RHGA_epim"/>
    <property type="match status" value="1"/>
</dbReference>
<evidence type="ECO:0000259" key="5">
    <source>
        <dbReference type="Pfam" id="PF13229"/>
    </source>
</evidence>
<evidence type="ECO:0000259" key="4">
    <source>
        <dbReference type="Pfam" id="PF12708"/>
    </source>
</evidence>
<comment type="caution">
    <text evidence="6">The sequence shown here is derived from an EMBL/GenBank/DDBJ whole genome shotgun (WGS) entry which is preliminary data.</text>
</comment>
<dbReference type="AlphaFoldDB" id="A0A561EW09"/>
<evidence type="ECO:0000313" key="7">
    <source>
        <dbReference type="Proteomes" id="UP000318416"/>
    </source>
</evidence>
<dbReference type="Gene3D" id="2.160.20.10">
    <property type="entry name" value="Single-stranded right-handed beta-helix, Pectin lyase-like"/>
    <property type="match status" value="1"/>
</dbReference>
<sequence length="397" mass="41078">MRRRTLLIGAGGLLGAWGIAELVWVRTSSAARNTSVFNVRDYGASGDGSQDDTDAFKLAFKAARDAGGAVQVLIPPGHYPVSTSLIMSAGMTVTAYGARIVRGTDSGALLKNFDGKSNAPGYSGPGGLVVQGGTWDMAGGQYTDRCDAMAFGHAEDIRIEDCTILEVPSAHAVELNGVRKVRVVNCVFDGLDTTHAPRAEKEAVQITAATSNANLPFGPHDDTPCDDIELTGCTLRASASGSGPFGSLCGDHGGREGVLHSRIRVIGNHVEAAAGNGVRVADWQDSTIQDNTVEGAQLAGIEIHSLGGNAMSDIRVEHNTIRRTGRAGIAAAGTEETPVTGLIVTGNTVAPLTGQPGIQLEYAPRAVVSGNTTRTGLSPGVQVQHSQGTRLTANSEA</sequence>
<feature type="region of interest" description="Disordered" evidence="3">
    <location>
        <begin position="371"/>
        <end position="397"/>
    </location>
</feature>
<dbReference type="InterPro" id="IPR006626">
    <property type="entry name" value="PbH1"/>
</dbReference>
<dbReference type="GO" id="GO:0016829">
    <property type="term" value="F:lyase activity"/>
    <property type="evidence" value="ECO:0007669"/>
    <property type="project" value="UniProtKB-KW"/>
</dbReference>
<reference evidence="6 7" key="1">
    <citation type="submission" date="2019-06" db="EMBL/GenBank/DDBJ databases">
        <title>Sequencing the genomes of 1000 actinobacteria strains.</title>
        <authorList>
            <person name="Klenk H.-P."/>
        </authorList>
    </citation>
    <scope>NUCLEOTIDE SEQUENCE [LARGE SCALE GENOMIC DNA]</scope>
    <source>
        <strain evidence="6 7">DSM 41649</strain>
    </source>
</reference>
<evidence type="ECO:0000313" key="6">
    <source>
        <dbReference type="EMBL" id="TWE19792.1"/>
    </source>
</evidence>
<dbReference type="InterPro" id="IPR024535">
    <property type="entry name" value="RHGA/B-epi-like_pectate_lyase"/>
</dbReference>
<dbReference type="Pfam" id="PF13229">
    <property type="entry name" value="Beta_helix"/>
    <property type="match status" value="1"/>
</dbReference>
<dbReference type="InterPro" id="IPR039448">
    <property type="entry name" value="Beta_helix"/>
</dbReference>
<evidence type="ECO:0000256" key="2">
    <source>
        <dbReference type="ARBA" id="ARBA00022525"/>
    </source>
</evidence>
<dbReference type="GO" id="GO:0005576">
    <property type="term" value="C:extracellular region"/>
    <property type="evidence" value="ECO:0007669"/>
    <property type="project" value="UniProtKB-SubCell"/>
</dbReference>
<organism evidence="6 7">
    <name type="scientific">Kitasatospora atroaurantiaca</name>
    <dbReference type="NCBI Taxonomy" id="285545"/>
    <lineage>
        <taxon>Bacteria</taxon>
        <taxon>Bacillati</taxon>
        <taxon>Actinomycetota</taxon>
        <taxon>Actinomycetes</taxon>
        <taxon>Kitasatosporales</taxon>
        <taxon>Streptomycetaceae</taxon>
        <taxon>Kitasatospora</taxon>
    </lineage>
</organism>
<name>A0A561EW09_9ACTN</name>
<dbReference type="InterPro" id="IPR012334">
    <property type="entry name" value="Pectin_lyas_fold"/>
</dbReference>
<keyword evidence="7" id="KW-1185">Reference proteome</keyword>
<evidence type="ECO:0000256" key="1">
    <source>
        <dbReference type="ARBA" id="ARBA00004613"/>
    </source>
</evidence>
<dbReference type="Proteomes" id="UP000318416">
    <property type="component" value="Unassembled WGS sequence"/>
</dbReference>
<dbReference type="RefSeq" id="WP_145793802.1">
    <property type="nucleotide sequence ID" value="NZ_BAAABR010000083.1"/>
</dbReference>
<dbReference type="SMART" id="SM00710">
    <property type="entry name" value="PbH1"/>
    <property type="match status" value="7"/>
</dbReference>
<comment type="subcellular location">
    <subcellularLocation>
        <location evidence="1">Secreted</location>
    </subcellularLocation>
</comment>
<evidence type="ECO:0000256" key="3">
    <source>
        <dbReference type="SAM" id="MobiDB-lite"/>
    </source>
</evidence>
<keyword evidence="6" id="KW-0456">Lyase</keyword>
<dbReference type="InterPro" id="IPR011050">
    <property type="entry name" value="Pectin_lyase_fold/virulence"/>
</dbReference>
<proteinExistence type="predicted"/>
<feature type="domain" description="Right handed beta helix" evidence="5">
    <location>
        <begin position="262"/>
        <end position="392"/>
    </location>
</feature>
<dbReference type="PANTHER" id="PTHR31375">
    <property type="match status" value="1"/>
</dbReference>
<gene>
    <name evidence="6" type="ORF">FB465_4924</name>
</gene>
<dbReference type="SUPFAM" id="SSF51126">
    <property type="entry name" value="Pectin lyase-like"/>
    <property type="match status" value="1"/>
</dbReference>
<feature type="domain" description="Rhamnogalacturonase A/B/Epimerase-like pectate lyase" evidence="4">
    <location>
        <begin position="37"/>
        <end position="92"/>
    </location>
</feature>
<protein>
    <submittedName>
        <fullName evidence="6">Pectate lyase-like protein</fullName>
    </submittedName>
</protein>
<accession>A0A561EW09</accession>
<keyword evidence="2" id="KW-0964">Secreted</keyword>
<dbReference type="EMBL" id="VIVR01000001">
    <property type="protein sequence ID" value="TWE19792.1"/>
    <property type="molecule type" value="Genomic_DNA"/>
</dbReference>